<protein>
    <recommendedName>
        <fullName evidence="1">DUF5069 domain-containing protein</fullName>
    </recommendedName>
</protein>
<dbReference type="InterPro" id="IPR031849">
    <property type="entry name" value="DUF5069"/>
</dbReference>
<keyword evidence="3" id="KW-1185">Reference proteome</keyword>
<feature type="domain" description="DUF5069" evidence="1">
    <location>
        <begin position="16"/>
        <end position="115"/>
    </location>
</feature>
<sequence>MKFVPLIPSTACGPLGVKHLPRLWLKVSLHTQDKLRKDYNGIGSGFDRMTLEALDIEQEAFENYITQERPTYIELEAWVNTHYGNKLDPRKIAALNRMIETYQHSAETRAQILDEAGIADDQSLMTASMLNNIDDWSNFHKAFLE</sequence>
<name>A0A8J3DMI3_9BACT</name>
<dbReference type="RefSeq" id="WP_189516965.1">
    <property type="nucleotide sequence ID" value="NZ_BMXG01000026.1"/>
</dbReference>
<proteinExistence type="predicted"/>
<dbReference type="EMBL" id="BMXG01000026">
    <property type="protein sequence ID" value="GHC11721.1"/>
    <property type="molecule type" value="Genomic_DNA"/>
</dbReference>
<comment type="caution">
    <text evidence="2">The sequence shown here is derived from an EMBL/GenBank/DDBJ whole genome shotgun (WGS) entry which is preliminary data.</text>
</comment>
<evidence type="ECO:0000313" key="3">
    <source>
        <dbReference type="Proteomes" id="UP000642829"/>
    </source>
</evidence>
<dbReference type="Proteomes" id="UP000642829">
    <property type="component" value="Unassembled WGS sequence"/>
</dbReference>
<gene>
    <name evidence="2" type="ORF">GCM10007047_31290</name>
</gene>
<reference evidence="2" key="1">
    <citation type="journal article" date="2014" name="Int. J. Syst. Evol. Microbiol.">
        <title>Complete genome sequence of Corynebacterium casei LMG S-19264T (=DSM 44701T), isolated from a smear-ripened cheese.</title>
        <authorList>
            <consortium name="US DOE Joint Genome Institute (JGI-PGF)"/>
            <person name="Walter F."/>
            <person name="Albersmeier A."/>
            <person name="Kalinowski J."/>
            <person name="Ruckert C."/>
        </authorList>
    </citation>
    <scope>NUCLEOTIDE SEQUENCE</scope>
    <source>
        <strain evidence="2">KCTC 12870</strain>
    </source>
</reference>
<reference evidence="2" key="2">
    <citation type="submission" date="2020-09" db="EMBL/GenBank/DDBJ databases">
        <authorList>
            <person name="Sun Q."/>
            <person name="Kim S."/>
        </authorList>
    </citation>
    <scope>NUCLEOTIDE SEQUENCE</scope>
    <source>
        <strain evidence="2">KCTC 12870</strain>
    </source>
</reference>
<dbReference type="Pfam" id="PF16798">
    <property type="entry name" value="DUF5069"/>
    <property type="match status" value="1"/>
</dbReference>
<evidence type="ECO:0000313" key="2">
    <source>
        <dbReference type="EMBL" id="GHC11721.1"/>
    </source>
</evidence>
<evidence type="ECO:0000259" key="1">
    <source>
        <dbReference type="Pfam" id="PF16798"/>
    </source>
</evidence>
<organism evidence="2 3">
    <name type="scientific">Cerasicoccus arenae</name>
    <dbReference type="NCBI Taxonomy" id="424488"/>
    <lineage>
        <taxon>Bacteria</taxon>
        <taxon>Pseudomonadati</taxon>
        <taxon>Verrucomicrobiota</taxon>
        <taxon>Opitutia</taxon>
        <taxon>Puniceicoccales</taxon>
        <taxon>Cerasicoccaceae</taxon>
        <taxon>Cerasicoccus</taxon>
    </lineage>
</organism>
<dbReference type="AlphaFoldDB" id="A0A8J3DMI3"/>
<accession>A0A8J3DMI3</accession>